<evidence type="ECO:0000256" key="3">
    <source>
        <dbReference type="ARBA" id="ARBA00023014"/>
    </source>
</evidence>
<protein>
    <submittedName>
        <fullName evidence="5">Aconitase</fullName>
    </submittedName>
</protein>
<dbReference type="InterPro" id="IPR001030">
    <property type="entry name" value="Acoase/IPM_deHydtase_lsu_aba"/>
</dbReference>
<organism evidence="5 6">
    <name type="scientific">Fasciola gigantica</name>
    <name type="common">Giant liver fluke</name>
    <dbReference type="NCBI Taxonomy" id="46835"/>
    <lineage>
        <taxon>Eukaryota</taxon>
        <taxon>Metazoa</taxon>
        <taxon>Spiralia</taxon>
        <taxon>Lophotrochozoa</taxon>
        <taxon>Platyhelminthes</taxon>
        <taxon>Trematoda</taxon>
        <taxon>Digenea</taxon>
        <taxon>Plagiorchiida</taxon>
        <taxon>Echinostomata</taxon>
        <taxon>Echinostomatoidea</taxon>
        <taxon>Fasciolidae</taxon>
        <taxon>Fasciola</taxon>
    </lineage>
</organism>
<dbReference type="PANTHER" id="PTHR43160">
    <property type="entry name" value="ACONITATE HYDRATASE B"/>
    <property type="match status" value="1"/>
</dbReference>
<dbReference type="InterPro" id="IPR050926">
    <property type="entry name" value="Aconitase/IPM_isomerase"/>
</dbReference>
<proteinExistence type="predicted"/>
<accession>A0A504YUJ1</accession>
<evidence type="ECO:0000256" key="2">
    <source>
        <dbReference type="ARBA" id="ARBA00023004"/>
    </source>
</evidence>
<evidence type="ECO:0000313" key="5">
    <source>
        <dbReference type="EMBL" id="TPP65154.1"/>
    </source>
</evidence>
<keyword evidence="1" id="KW-0479">Metal-binding</keyword>
<reference evidence="5 6" key="1">
    <citation type="submission" date="2019-04" db="EMBL/GenBank/DDBJ databases">
        <title>Annotation for the trematode Fasciola gigantica.</title>
        <authorList>
            <person name="Choi Y.-J."/>
        </authorList>
    </citation>
    <scope>NUCLEOTIDE SEQUENCE [LARGE SCALE GENOMIC DNA]</scope>
    <source>
        <strain evidence="5">Uganda_cow_1</strain>
    </source>
</reference>
<comment type="caution">
    <text evidence="5">The sequence shown here is derived from an EMBL/GenBank/DDBJ whole genome shotgun (WGS) entry which is preliminary data.</text>
</comment>
<dbReference type="OrthoDB" id="2224430at2759"/>
<evidence type="ECO:0000313" key="6">
    <source>
        <dbReference type="Proteomes" id="UP000316759"/>
    </source>
</evidence>
<dbReference type="InterPro" id="IPR036008">
    <property type="entry name" value="Aconitase_4Fe-4S_dom"/>
</dbReference>
<dbReference type="AlphaFoldDB" id="A0A504YUJ1"/>
<dbReference type="GO" id="GO:0005829">
    <property type="term" value="C:cytosol"/>
    <property type="evidence" value="ECO:0007669"/>
    <property type="project" value="TreeGrafter"/>
</dbReference>
<dbReference type="EMBL" id="SUNJ01003569">
    <property type="protein sequence ID" value="TPP65154.1"/>
    <property type="molecule type" value="Genomic_DNA"/>
</dbReference>
<gene>
    <name evidence="5" type="ORF">FGIG_10748</name>
</gene>
<dbReference type="Proteomes" id="UP000316759">
    <property type="component" value="Unassembled WGS sequence"/>
</dbReference>
<dbReference type="Pfam" id="PF00330">
    <property type="entry name" value="Aconitase"/>
    <property type="match status" value="1"/>
</dbReference>
<keyword evidence="2" id="KW-0408">Iron</keyword>
<dbReference type="Gene3D" id="3.30.499.10">
    <property type="entry name" value="Aconitase, domain 3"/>
    <property type="match status" value="1"/>
</dbReference>
<sequence>MTVFYCLHSPIIRSRLVTFVVKRCVQNKVPMSKFDQRCLDYSRLRKNLETVKNRLSRPLTLAEKILYSHLDDPQNAEIIRGRSYLNLRPDRVTMQDATAQMAILQFISSGLPKVAVPSTIHCDHLIEARDGADSDLDKPGNRNKEVYMISCITFCQSIGIEAFGSRGSGSGSPGLESFYKLRGIHALEFTFTN</sequence>
<evidence type="ECO:0000256" key="1">
    <source>
        <dbReference type="ARBA" id="ARBA00022723"/>
    </source>
</evidence>
<name>A0A504YUJ1_FASGI</name>
<feature type="domain" description="Aconitase/3-isopropylmalate dehydratase large subunit alpha/beta/alpha" evidence="4">
    <location>
        <begin position="63"/>
        <end position="163"/>
    </location>
</feature>
<dbReference type="STRING" id="46835.A0A504YUJ1"/>
<dbReference type="GO" id="GO:0003994">
    <property type="term" value="F:aconitate hydratase activity"/>
    <property type="evidence" value="ECO:0007669"/>
    <property type="project" value="TreeGrafter"/>
</dbReference>
<dbReference type="GO" id="GO:0005739">
    <property type="term" value="C:mitochondrion"/>
    <property type="evidence" value="ECO:0007669"/>
    <property type="project" value="TreeGrafter"/>
</dbReference>
<dbReference type="GO" id="GO:0051539">
    <property type="term" value="F:4 iron, 4 sulfur cluster binding"/>
    <property type="evidence" value="ECO:0007669"/>
    <property type="project" value="TreeGrafter"/>
</dbReference>
<keyword evidence="6" id="KW-1185">Reference proteome</keyword>
<evidence type="ECO:0000259" key="4">
    <source>
        <dbReference type="Pfam" id="PF00330"/>
    </source>
</evidence>
<dbReference type="SUPFAM" id="SSF53732">
    <property type="entry name" value="Aconitase iron-sulfur domain"/>
    <property type="match status" value="1"/>
</dbReference>
<dbReference type="PANTHER" id="PTHR43160:SF3">
    <property type="entry name" value="ACONITATE HYDRATASE, MITOCHONDRIAL"/>
    <property type="match status" value="1"/>
</dbReference>
<dbReference type="GO" id="GO:0006099">
    <property type="term" value="P:tricarboxylic acid cycle"/>
    <property type="evidence" value="ECO:0007669"/>
    <property type="project" value="TreeGrafter"/>
</dbReference>
<dbReference type="InterPro" id="IPR015931">
    <property type="entry name" value="Acnase/IPM_dHydase_lsu_aba_1/3"/>
</dbReference>
<dbReference type="GO" id="GO:0046872">
    <property type="term" value="F:metal ion binding"/>
    <property type="evidence" value="ECO:0007669"/>
    <property type="project" value="UniProtKB-KW"/>
</dbReference>
<keyword evidence="3" id="KW-0411">Iron-sulfur</keyword>